<dbReference type="GO" id="GO:0046872">
    <property type="term" value="F:metal ion binding"/>
    <property type="evidence" value="ECO:0007669"/>
    <property type="project" value="UniProtKB-KW"/>
</dbReference>
<dbReference type="KEGG" id="whj:H9Q79_07410"/>
<comment type="similarity">
    <text evidence="1">Belongs to the FAH family.</text>
</comment>
<keyword evidence="5" id="KW-1185">Reference proteome</keyword>
<sequence length="261" mass="29273">MMKKYARIKYEGKVYFALMSGEGKWQLLEGSDPCTFTETGIFPENPDIQLIPCTPTKIVGVGLNYKDMDLKPGESFPRRPKMYIKPLSAMIGDGEDIILSPMVHDPCSEVELAVVMGRYCSHVSQEDAEKYIWGYMLANDMTASDLQKEDGVWGRAKTFDTFCPVSQYIVSEVDVSDLEISTRINGKLGQHGSTKDMLKKIPWLISYISYVYALQPGDLLLTGTPTGYGDKVRAGDLLEMEIETIGKMHNRIKAADYSCEF</sequence>
<name>A0A7G9GH06_9FIRM</name>
<dbReference type="SUPFAM" id="SSF56529">
    <property type="entry name" value="FAH"/>
    <property type="match status" value="1"/>
</dbReference>
<dbReference type="AlphaFoldDB" id="A0A7G9GH06"/>
<dbReference type="InterPro" id="IPR036663">
    <property type="entry name" value="Fumarylacetoacetase_C_sf"/>
</dbReference>
<protein>
    <submittedName>
        <fullName evidence="4">Fumarylacetoacetate hydrolase family protein</fullName>
    </submittedName>
</protein>
<feature type="domain" description="Fumarylacetoacetase-like C-terminal" evidence="3">
    <location>
        <begin position="57"/>
        <end position="252"/>
    </location>
</feature>
<dbReference type="EMBL" id="CP060635">
    <property type="protein sequence ID" value="QNM10088.1"/>
    <property type="molecule type" value="Genomic_DNA"/>
</dbReference>
<dbReference type="Gene3D" id="3.90.850.10">
    <property type="entry name" value="Fumarylacetoacetase-like, C-terminal domain"/>
    <property type="match status" value="1"/>
</dbReference>
<proteinExistence type="inferred from homology"/>
<dbReference type="InterPro" id="IPR011234">
    <property type="entry name" value="Fumarylacetoacetase-like_C"/>
</dbReference>
<dbReference type="Proteomes" id="UP000515860">
    <property type="component" value="Chromosome"/>
</dbReference>
<dbReference type="RefSeq" id="WP_118645622.1">
    <property type="nucleotide sequence ID" value="NZ_CP060635.1"/>
</dbReference>
<keyword evidence="4" id="KW-0378">Hydrolase</keyword>
<reference evidence="4 5" key="1">
    <citation type="submission" date="2020-08" db="EMBL/GenBank/DDBJ databases">
        <authorList>
            <person name="Liu C."/>
            <person name="Sun Q."/>
        </authorList>
    </citation>
    <scope>NUCLEOTIDE SEQUENCE [LARGE SCALE GENOMIC DNA]</scope>
    <source>
        <strain evidence="4 5">NSJ-29</strain>
    </source>
</reference>
<gene>
    <name evidence="4" type="ORF">H9Q79_07410</name>
</gene>
<dbReference type="PANTHER" id="PTHR11820">
    <property type="entry name" value="ACYLPYRUVASE"/>
    <property type="match status" value="1"/>
</dbReference>
<evidence type="ECO:0000256" key="1">
    <source>
        <dbReference type="ARBA" id="ARBA00010211"/>
    </source>
</evidence>
<organism evidence="4 5">
    <name type="scientific">Wansuia hejianensis</name>
    <dbReference type="NCBI Taxonomy" id="2763667"/>
    <lineage>
        <taxon>Bacteria</taxon>
        <taxon>Bacillati</taxon>
        <taxon>Bacillota</taxon>
        <taxon>Clostridia</taxon>
        <taxon>Lachnospirales</taxon>
        <taxon>Lachnospiraceae</taxon>
        <taxon>Wansuia</taxon>
    </lineage>
</organism>
<keyword evidence="2" id="KW-0479">Metal-binding</keyword>
<evidence type="ECO:0000259" key="3">
    <source>
        <dbReference type="Pfam" id="PF01557"/>
    </source>
</evidence>
<dbReference type="PANTHER" id="PTHR11820:SF7">
    <property type="entry name" value="ACYLPYRUVASE FAHD1, MITOCHONDRIAL"/>
    <property type="match status" value="1"/>
</dbReference>
<evidence type="ECO:0000313" key="4">
    <source>
        <dbReference type="EMBL" id="QNM10088.1"/>
    </source>
</evidence>
<dbReference type="GO" id="GO:0018773">
    <property type="term" value="F:acetylpyruvate hydrolase activity"/>
    <property type="evidence" value="ECO:0007669"/>
    <property type="project" value="TreeGrafter"/>
</dbReference>
<accession>A0A7G9GH06</accession>
<evidence type="ECO:0000256" key="2">
    <source>
        <dbReference type="ARBA" id="ARBA00022723"/>
    </source>
</evidence>
<evidence type="ECO:0000313" key="5">
    <source>
        <dbReference type="Proteomes" id="UP000515860"/>
    </source>
</evidence>
<dbReference type="Pfam" id="PF01557">
    <property type="entry name" value="FAA_hydrolase"/>
    <property type="match status" value="1"/>
</dbReference>